<organism evidence="1">
    <name type="scientific">uncultured Adhaeribacter sp</name>
    <dbReference type="NCBI Taxonomy" id="448109"/>
    <lineage>
        <taxon>Bacteria</taxon>
        <taxon>Pseudomonadati</taxon>
        <taxon>Bacteroidota</taxon>
        <taxon>Cytophagia</taxon>
        <taxon>Cytophagales</taxon>
        <taxon>Hymenobacteraceae</taxon>
        <taxon>Adhaeribacter</taxon>
        <taxon>environmental samples</taxon>
    </lineage>
</organism>
<reference evidence="1" key="1">
    <citation type="submission" date="2020-02" db="EMBL/GenBank/DDBJ databases">
        <authorList>
            <person name="Meier V. D."/>
        </authorList>
    </citation>
    <scope>NUCLEOTIDE SEQUENCE</scope>
    <source>
        <strain evidence="1">AVDCRST_MAG95</strain>
    </source>
</reference>
<evidence type="ECO:0000313" key="1">
    <source>
        <dbReference type="EMBL" id="CAA9210150.1"/>
    </source>
</evidence>
<dbReference type="EMBL" id="CADCTJ010000014">
    <property type="protein sequence ID" value="CAA9210150.1"/>
    <property type="molecule type" value="Genomic_DNA"/>
</dbReference>
<protein>
    <submittedName>
        <fullName evidence="1">Uncharacterized protein</fullName>
    </submittedName>
</protein>
<feature type="non-terminal residue" evidence="1">
    <location>
        <position position="1"/>
    </location>
</feature>
<feature type="non-terminal residue" evidence="1">
    <location>
        <position position="28"/>
    </location>
</feature>
<gene>
    <name evidence="1" type="ORF">AVDCRST_MAG95-65</name>
</gene>
<proteinExistence type="predicted"/>
<accession>A0A6J4GZE0</accession>
<dbReference type="AlphaFoldDB" id="A0A6J4GZE0"/>
<name>A0A6J4GZE0_9BACT</name>
<sequence length="28" mass="3305">TPVPPYSRRGVFTIDQKEKVYFILSYSL</sequence>